<feature type="domain" description="Peptidase S54 rhomboid" evidence="10">
    <location>
        <begin position="139"/>
        <end position="282"/>
    </location>
</feature>
<evidence type="ECO:0000256" key="4">
    <source>
        <dbReference type="ARBA" id="ARBA00013039"/>
    </source>
</evidence>
<dbReference type="InterPro" id="IPR022764">
    <property type="entry name" value="Peptidase_S54_rhomboid_dom"/>
</dbReference>
<evidence type="ECO:0000259" key="10">
    <source>
        <dbReference type="Pfam" id="PF01694"/>
    </source>
</evidence>
<evidence type="ECO:0000256" key="2">
    <source>
        <dbReference type="ARBA" id="ARBA00004141"/>
    </source>
</evidence>
<evidence type="ECO:0000313" key="12">
    <source>
        <dbReference type="Proteomes" id="UP000494165"/>
    </source>
</evidence>
<evidence type="ECO:0000256" key="5">
    <source>
        <dbReference type="ARBA" id="ARBA00022692"/>
    </source>
</evidence>
<comment type="subcellular location">
    <subcellularLocation>
        <location evidence="2">Membrane</location>
        <topology evidence="2">Multi-pass membrane protein</topology>
    </subcellularLocation>
</comment>
<feature type="transmembrane region" description="Helical" evidence="9">
    <location>
        <begin position="262"/>
        <end position="286"/>
    </location>
</feature>
<comment type="catalytic activity">
    <reaction evidence="1">
        <text>Cleaves type-1 transmembrane domains using a catalytic dyad composed of serine and histidine that are contributed by different transmembrane domains.</text>
        <dbReference type="EC" id="3.4.21.105"/>
    </reaction>
</comment>
<reference evidence="11 12" key="1">
    <citation type="submission" date="2020-04" db="EMBL/GenBank/DDBJ databases">
        <authorList>
            <person name="Alioto T."/>
            <person name="Alioto T."/>
            <person name="Gomez Garrido J."/>
        </authorList>
    </citation>
    <scope>NUCLEOTIDE SEQUENCE [LARGE SCALE GENOMIC DNA]</scope>
</reference>
<dbReference type="GO" id="GO:0016020">
    <property type="term" value="C:membrane"/>
    <property type="evidence" value="ECO:0007669"/>
    <property type="project" value="UniProtKB-SubCell"/>
</dbReference>
<keyword evidence="7 9" id="KW-1133">Transmembrane helix</keyword>
<dbReference type="Gene3D" id="1.20.1540.10">
    <property type="entry name" value="Rhomboid-like"/>
    <property type="match status" value="1"/>
</dbReference>
<dbReference type="AlphaFoldDB" id="A0A8S1CS24"/>
<dbReference type="SUPFAM" id="SSF144091">
    <property type="entry name" value="Rhomboid-like"/>
    <property type="match status" value="1"/>
</dbReference>
<sequence>MLSLAQRCLFRPPCGGQQLRLFRMGKLASNSAGTSMKILKPILFTGAVGSTCYVGASIWQYEDVRAKMISKSLLQPRFKKAGSLRQHMNAFWNSLSEGQKIFAPILACNVAVFCAWRLPRLQPFMYRLFCADPAQKAVCWPMLLSTFSHQSFLHLAANMFVLHSFSTGAVATLGKEQFLGLYLASGVVSSLASHTYKVLTRFPGRSLGASGAIMAILGYICTVHPDIRLSIIFLPQFHFTGEMAIRSLLLMDSVGMVMRWKFFDHAAHLGGTLFGIFWAVCGHNLWMKREVLVTWWHNNRSSK</sequence>
<dbReference type="InterPro" id="IPR035952">
    <property type="entry name" value="Rhomboid-like_sf"/>
</dbReference>
<evidence type="ECO:0000256" key="8">
    <source>
        <dbReference type="ARBA" id="ARBA00023136"/>
    </source>
</evidence>
<dbReference type="OrthoDB" id="10260614at2759"/>
<dbReference type="GO" id="GO:0006465">
    <property type="term" value="P:signal peptide processing"/>
    <property type="evidence" value="ECO:0007669"/>
    <property type="project" value="TreeGrafter"/>
</dbReference>
<protein>
    <recommendedName>
        <fullName evidence="4">rhomboid protease</fullName>
        <ecNumber evidence="4">3.4.21.105</ecNumber>
    </recommendedName>
</protein>
<dbReference type="EC" id="3.4.21.105" evidence="4"/>
<dbReference type="FunFam" id="1.20.1540.10:FF:000012">
    <property type="entry name" value="Rhomboid family protein"/>
    <property type="match status" value="1"/>
</dbReference>
<dbReference type="EMBL" id="CADEPI010000084">
    <property type="protein sequence ID" value="CAB3373356.1"/>
    <property type="molecule type" value="Genomic_DNA"/>
</dbReference>
<keyword evidence="5 9" id="KW-0812">Transmembrane</keyword>
<keyword evidence="12" id="KW-1185">Reference proteome</keyword>
<organism evidence="11 12">
    <name type="scientific">Cloeon dipterum</name>
    <dbReference type="NCBI Taxonomy" id="197152"/>
    <lineage>
        <taxon>Eukaryota</taxon>
        <taxon>Metazoa</taxon>
        <taxon>Ecdysozoa</taxon>
        <taxon>Arthropoda</taxon>
        <taxon>Hexapoda</taxon>
        <taxon>Insecta</taxon>
        <taxon>Pterygota</taxon>
        <taxon>Palaeoptera</taxon>
        <taxon>Ephemeroptera</taxon>
        <taxon>Pisciforma</taxon>
        <taxon>Baetidae</taxon>
        <taxon>Cloeon</taxon>
    </lineage>
</organism>
<keyword evidence="6" id="KW-0378">Hydrolase</keyword>
<dbReference type="InterPro" id="IPR050925">
    <property type="entry name" value="Rhomboid_protease_S54"/>
</dbReference>
<evidence type="ECO:0000256" key="6">
    <source>
        <dbReference type="ARBA" id="ARBA00022801"/>
    </source>
</evidence>
<comment type="similarity">
    <text evidence="3">Belongs to the peptidase S54 family.</text>
</comment>
<gene>
    <name evidence="11" type="ORF">CLODIP_2_CD13240</name>
</gene>
<evidence type="ECO:0000256" key="7">
    <source>
        <dbReference type="ARBA" id="ARBA00022989"/>
    </source>
</evidence>
<evidence type="ECO:0000256" key="3">
    <source>
        <dbReference type="ARBA" id="ARBA00009045"/>
    </source>
</evidence>
<dbReference type="Pfam" id="PF01694">
    <property type="entry name" value="Rhomboid"/>
    <property type="match status" value="1"/>
</dbReference>
<proteinExistence type="inferred from homology"/>
<dbReference type="PANTHER" id="PTHR43731">
    <property type="entry name" value="RHOMBOID PROTEASE"/>
    <property type="match status" value="1"/>
</dbReference>
<evidence type="ECO:0000256" key="9">
    <source>
        <dbReference type="SAM" id="Phobius"/>
    </source>
</evidence>
<evidence type="ECO:0000313" key="11">
    <source>
        <dbReference type="EMBL" id="CAB3373356.1"/>
    </source>
</evidence>
<name>A0A8S1CS24_9INSE</name>
<dbReference type="GO" id="GO:0004252">
    <property type="term" value="F:serine-type endopeptidase activity"/>
    <property type="evidence" value="ECO:0007669"/>
    <property type="project" value="InterPro"/>
</dbReference>
<dbReference type="PANTHER" id="PTHR43731:SF14">
    <property type="entry name" value="PRESENILIN-ASSOCIATED RHOMBOID-LIKE PROTEIN, MITOCHONDRIAL"/>
    <property type="match status" value="1"/>
</dbReference>
<keyword evidence="8 9" id="KW-0472">Membrane</keyword>
<dbReference type="Proteomes" id="UP000494165">
    <property type="component" value="Unassembled WGS sequence"/>
</dbReference>
<accession>A0A8S1CS24</accession>
<comment type="caution">
    <text evidence="11">The sequence shown here is derived from an EMBL/GenBank/DDBJ whole genome shotgun (WGS) entry which is preliminary data.</text>
</comment>
<evidence type="ECO:0000256" key="1">
    <source>
        <dbReference type="ARBA" id="ARBA00000156"/>
    </source>
</evidence>